<keyword evidence="10" id="KW-1185">Reference proteome</keyword>
<proteinExistence type="inferred from homology"/>
<evidence type="ECO:0000256" key="1">
    <source>
        <dbReference type="ARBA" id="ARBA00022650"/>
    </source>
</evidence>
<accession>A0ABS6EV91</accession>
<dbReference type="RefSeq" id="WP_216470767.1">
    <property type="nucleotide sequence ID" value="NZ_JAHLQI010000006.1"/>
</dbReference>
<dbReference type="PANTHER" id="PTHR11645:SF0">
    <property type="entry name" value="PYRROLINE-5-CARBOXYLATE REDUCTASE 3"/>
    <property type="match status" value="1"/>
</dbReference>
<dbReference type="EC" id="1.5.1.2" evidence="4 5"/>
<keyword evidence="4" id="KW-0963">Cytoplasm</keyword>
<evidence type="ECO:0000313" key="9">
    <source>
        <dbReference type="EMBL" id="MBU5491051.1"/>
    </source>
</evidence>
<comment type="catalytic activity">
    <reaction evidence="4 6">
        <text>L-proline + NADP(+) = (S)-1-pyrroline-5-carboxylate + NADPH + 2 H(+)</text>
        <dbReference type="Rhea" id="RHEA:14109"/>
        <dbReference type="ChEBI" id="CHEBI:15378"/>
        <dbReference type="ChEBI" id="CHEBI:17388"/>
        <dbReference type="ChEBI" id="CHEBI:57783"/>
        <dbReference type="ChEBI" id="CHEBI:58349"/>
        <dbReference type="ChEBI" id="CHEBI:60039"/>
        <dbReference type="EC" id="1.5.1.2"/>
    </reaction>
</comment>
<evidence type="ECO:0000259" key="7">
    <source>
        <dbReference type="Pfam" id="PF03807"/>
    </source>
</evidence>
<dbReference type="PROSITE" id="PS00521">
    <property type="entry name" value="P5CR"/>
    <property type="match status" value="1"/>
</dbReference>
<name>A0ABS6EV91_9FIRM</name>
<comment type="catalytic activity">
    <reaction evidence="4">
        <text>L-proline + NAD(+) = (S)-1-pyrroline-5-carboxylate + NADH + 2 H(+)</text>
        <dbReference type="Rhea" id="RHEA:14105"/>
        <dbReference type="ChEBI" id="CHEBI:15378"/>
        <dbReference type="ChEBI" id="CHEBI:17388"/>
        <dbReference type="ChEBI" id="CHEBI:57540"/>
        <dbReference type="ChEBI" id="CHEBI:57945"/>
        <dbReference type="ChEBI" id="CHEBI:60039"/>
        <dbReference type="EC" id="1.5.1.2"/>
    </reaction>
</comment>
<evidence type="ECO:0000256" key="4">
    <source>
        <dbReference type="HAMAP-Rule" id="MF_01925"/>
    </source>
</evidence>
<dbReference type="Pfam" id="PF03807">
    <property type="entry name" value="F420_oxidored"/>
    <property type="match status" value="1"/>
</dbReference>
<comment type="subcellular location">
    <subcellularLocation>
        <location evidence="4">Cytoplasm</location>
    </subcellularLocation>
</comment>
<comment type="pathway">
    <text evidence="4 6">Amino-acid biosynthesis; L-proline biosynthesis; L-proline from L-glutamate 5-semialdehyde: step 1/1.</text>
</comment>
<dbReference type="Pfam" id="PF14748">
    <property type="entry name" value="P5CR_dimer"/>
    <property type="match status" value="1"/>
</dbReference>
<dbReference type="EMBL" id="JAHLQI010000006">
    <property type="protein sequence ID" value="MBU5491051.1"/>
    <property type="molecule type" value="Genomic_DNA"/>
</dbReference>
<comment type="function">
    <text evidence="4">Catalyzes the reduction of 1-pyrroline-5-carboxylate (PCA) to L-proline.</text>
</comment>
<keyword evidence="1 4" id="KW-0641">Proline biosynthesis</keyword>
<dbReference type="PANTHER" id="PTHR11645">
    <property type="entry name" value="PYRROLINE-5-CARBOXYLATE REDUCTASE"/>
    <property type="match status" value="1"/>
</dbReference>
<dbReference type="InterPro" id="IPR053790">
    <property type="entry name" value="P5CR-like_CS"/>
</dbReference>
<feature type="domain" description="Pyrroline-5-carboxylate reductase dimerisation" evidence="8">
    <location>
        <begin position="163"/>
        <end position="267"/>
    </location>
</feature>
<dbReference type="Proteomes" id="UP000783588">
    <property type="component" value="Unassembled WGS sequence"/>
</dbReference>
<sequence>MSTNYAFIGAGNMAKAMIGGILSSGLAAPDCVTASNPSAPKLDALKEEFGIRTIQQGNAKAAAQADVLVLSVKPYLYETVIAEIRDVVKPETIVVMIAAGQTLSANETRFGKPVKLVRVMPNTPALVGEAMSAVCFNANITPEDRTIVMAMLNSFGKAEEVPEKLMDAVTGVSGSSPAYVYMFIEAMADAAVLHGMPRKQAYTFAAQSVLGSAKMVLETGMHPGELKDNVCSPGGTTIEAVASLEASGLRSAVIDAIDTCVKKSQEMSK</sequence>
<comment type="caution">
    <text evidence="9">The sequence shown here is derived from an EMBL/GenBank/DDBJ whole genome shotgun (WGS) entry which is preliminary data.</text>
</comment>
<keyword evidence="3 4" id="KW-0560">Oxidoreductase</keyword>
<dbReference type="InterPro" id="IPR000304">
    <property type="entry name" value="Pyrroline-COOH_reductase"/>
</dbReference>
<evidence type="ECO:0000256" key="2">
    <source>
        <dbReference type="ARBA" id="ARBA00022857"/>
    </source>
</evidence>
<reference evidence="9 10" key="1">
    <citation type="submission" date="2021-06" db="EMBL/GenBank/DDBJ databases">
        <authorList>
            <person name="Sun Q."/>
            <person name="Li D."/>
        </authorList>
    </citation>
    <scope>NUCLEOTIDE SEQUENCE [LARGE SCALE GENOMIC DNA]</scope>
    <source>
        <strain evidence="9 10">MSJd-7</strain>
    </source>
</reference>
<organism evidence="9 10">
    <name type="scientific">Butyricicoccus intestinisimiae</name>
    <dbReference type="NCBI Taxonomy" id="2841509"/>
    <lineage>
        <taxon>Bacteria</taxon>
        <taxon>Bacillati</taxon>
        <taxon>Bacillota</taxon>
        <taxon>Clostridia</taxon>
        <taxon>Eubacteriales</taxon>
        <taxon>Butyricicoccaceae</taxon>
        <taxon>Butyricicoccus</taxon>
    </lineage>
</organism>
<keyword evidence="4 6" id="KW-0028">Amino-acid biosynthesis</keyword>
<evidence type="ECO:0000313" key="10">
    <source>
        <dbReference type="Proteomes" id="UP000783588"/>
    </source>
</evidence>
<dbReference type="HAMAP" id="MF_01925">
    <property type="entry name" value="P5C_reductase"/>
    <property type="match status" value="1"/>
</dbReference>
<dbReference type="PIRSF" id="PIRSF000193">
    <property type="entry name" value="Pyrrol-5-carb_rd"/>
    <property type="match status" value="1"/>
</dbReference>
<dbReference type="NCBIfam" id="TIGR00112">
    <property type="entry name" value="proC"/>
    <property type="match status" value="1"/>
</dbReference>
<dbReference type="InterPro" id="IPR029036">
    <property type="entry name" value="P5CR_dimer"/>
</dbReference>
<feature type="domain" description="Pyrroline-5-carboxylate reductase catalytic N-terminal" evidence="7">
    <location>
        <begin position="5"/>
        <end position="100"/>
    </location>
</feature>
<evidence type="ECO:0000256" key="5">
    <source>
        <dbReference type="NCBIfam" id="TIGR00112"/>
    </source>
</evidence>
<evidence type="ECO:0000256" key="3">
    <source>
        <dbReference type="ARBA" id="ARBA00023002"/>
    </source>
</evidence>
<dbReference type="InterPro" id="IPR028939">
    <property type="entry name" value="P5C_Rdtase_cat_N"/>
</dbReference>
<keyword evidence="2 4" id="KW-0521">NADP</keyword>
<gene>
    <name evidence="4 9" type="primary">proC</name>
    <name evidence="9" type="ORF">KQI75_10550</name>
</gene>
<evidence type="ECO:0000256" key="6">
    <source>
        <dbReference type="RuleBase" id="RU003903"/>
    </source>
</evidence>
<dbReference type="GO" id="GO:0004735">
    <property type="term" value="F:pyrroline-5-carboxylate reductase activity"/>
    <property type="evidence" value="ECO:0007669"/>
    <property type="project" value="UniProtKB-EC"/>
</dbReference>
<protein>
    <recommendedName>
        <fullName evidence="4 5">Pyrroline-5-carboxylate reductase</fullName>
        <shortName evidence="4">P5C reductase</shortName>
        <shortName evidence="4">P5CR</shortName>
        <ecNumber evidence="4 5">1.5.1.2</ecNumber>
    </recommendedName>
    <alternativeName>
        <fullName evidence="4">PCA reductase</fullName>
    </alternativeName>
</protein>
<comment type="similarity">
    <text evidence="4 6">Belongs to the pyrroline-5-carboxylate reductase family.</text>
</comment>
<evidence type="ECO:0000259" key="8">
    <source>
        <dbReference type="Pfam" id="PF14748"/>
    </source>
</evidence>